<evidence type="ECO:0000256" key="1">
    <source>
        <dbReference type="SAM" id="SignalP"/>
    </source>
</evidence>
<evidence type="ECO:0000313" key="2">
    <source>
        <dbReference type="EMBL" id="GMH89323.1"/>
    </source>
</evidence>
<proteinExistence type="predicted"/>
<name>A0A9W7ETI4_9STRA</name>
<organism evidence="2 3">
    <name type="scientific">Triparma verrucosa</name>
    <dbReference type="NCBI Taxonomy" id="1606542"/>
    <lineage>
        <taxon>Eukaryota</taxon>
        <taxon>Sar</taxon>
        <taxon>Stramenopiles</taxon>
        <taxon>Ochrophyta</taxon>
        <taxon>Bolidophyceae</taxon>
        <taxon>Parmales</taxon>
        <taxon>Triparmaceae</taxon>
        <taxon>Triparma</taxon>
    </lineage>
</organism>
<dbReference type="Proteomes" id="UP001165160">
    <property type="component" value="Unassembled WGS sequence"/>
</dbReference>
<keyword evidence="3" id="KW-1185">Reference proteome</keyword>
<accession>A0A9W7ETI4</accession>
<dbReference type="AlphaFoldDB" id="A0A9W7ETI4"/>
<evidence type="ECO:0000313" key="3">
    <source>
        <dbReference type="Proteomes" id="UP001165160"/>
    </source>
</evidence>
<protein>
    <submittedName>
        <fullName evidence="2">Uncharacterized protein</fullName>
    </submittedName>
</protein>
<gene>
    <name evidence="2" type="ORF">TrVE_jg12209</name>
</gene>
<feature type="signal peptide" evidence="1">
    <location>
        <begin position="1"/>
        <end position="18"/>
    </location>
</feature>
<sequence length="227" mass="24132">MTFKSAFIILLALGSTSAFSLTVVAGRQQCSSLSNSEINCSNEMTELAGRRNFLNNIISSSASYAKTATVAAGLTFVPSTFLAKPAIAAGAADDYVPKVEDVKLIAALGVSLDKLAERVGDANQWGEAGLNLAVFAKDPRFYENYARNYVSKSVKNDAESDPRVGKIKLAIKTIISVKDLIDVGTGTDAECKEAVARVRKAQVLIGDFLAGSGVSDERVTKYIASHR</sequence>
<feature type="chain" id="PRO_5040995727" evidence="1">
    <location>
        <begin position="19"/>
        <end position="227"/>
    </location>
</feature>
<reference evidence="3" key="1">
    <citation type="journal article" date="2023" name="Commun. Biol.">
        <title>Genome analysis of Parmales, the sister group of diatoms, reveals the evolutionary specialization of diatoms from phago-mixotrophs to photoautotrophs.</title>
        <authorList>
            <person name="Ban H."/>
            <person name="Sato S."/>
            <person name="Yoshikawa S."/>
            <person name="Yamada K."/>
            <person name="Nakamura Y."/>
            <person name="Ichinomiya M."/>
            <person name="Sato N."/>
            <person name="Blanc-Mathieu R."/>
            <person name="Endo H."/>
            <person name="Kuwata A."/>
            <person name="Ogata H."/>
        </authorList>
    </citation>
    <scope>NUCLEOTIDE SEQUENCE [LARGE SCALE GENOMIC DNA]</scope>
    <source>
        <strain evidence="3">NIES 3699</strain>
    </source>
</reference>
<keyword evidence="1" id="KW-0732">Signal</keyword>
<dbReference type="EMBL" id="BRXX01000092">
    <property type="protein sequence ID" value="GMH89323.1"/>
    <property type="molecule type" value="Genomic_DNA"/>
</dbReference>
<comment type="caution">
    <text evidence="2">The sequence shown here is derived from an EMBL/GenBank/DDBJ whole genome shotgun (WGS) entry which is preliminary data.</text>
</comment>